<keyword evidence="1" id="KW-0812">Transmembrane</keyword>
<dbReference type="Pfam" id="PF00266">
    <property type="entry name" value="Aminotran_5"/>
    <property type="match status" value="1"/>
</dbReference>
<dbReference type="PANTHER" id="PTHR43686:SF1">
    <property type="entry name" value="AMINOTRAN_5 DOMAIN-CONTAINING PROTEIN"/>
    <property type="match status" value="1"/>
</dbReference>
<dbReference type="AlphaFoldDB" id="A0A183SH95"/>
<feature type="domain" description="Aminotransferase class V" evidence="2">
    <location>
        <begin position="59"/>
        <end position="410"/>
    </location>
</feature>
<protein>
    <submittedName>
        <fullName evidence="3">Aminotran_5 domain-containing protein</fullName>
    </submittedName>
</protein>
<name>A0A183SH95_SCHSO</name>
<feature type="transmembrane region" description="Helical" evidence="1">
    <location>
        <begin position="191"/>
        <end position="217"/>
    </location>
</feature>
<dbReference type="InterPro" id="IPR000192">
    <property type="entry name" value="Aminotrans_V_dom"/>
</dbReference>
<organism evidence="3">
    <name type="scientific">Schistocephalus solidus</name>
    <name type="common">Tapeworm</name>
    <dbReference type="NCBI Taxonomy" id="70667"/>
    <lineage>
        <taxon>Eukaryota</taxon>
        <taxon>Metazoa</taxon>
        <taxon>Spiralia</taxon>
        <taxon>Lophotrochozoa</taxon>
        <taxon>Platyhelminthes</taxon>
        <taxon>Cestoda</taxon>
        <taxon>Eucestoda</taxon>
        <taxon>Diphyllobothriidea</taxon>
        <taxon>Diphyllobothriidae</taxon>
        <taxon>Schistocephalus</taxon>
    </lineage>
</organism>
<proteinExistence type="predicted"/>
<dbReference type="Gene3D" id="3.90.1150.10">
    <property type="entry name" value="Aspartate Aminotransferase, domain 1"/>
    <property type="match status" value="1"/>
</dbReference>
<dbReference type="WBParaSite" id="SSLN_0000370001-mRNA-1">
    <property type="protein sequence ID" value="SSLN_0000370001-mRNA-1"/>
    <property type="gene ID" value="SSLN_0000370001"/>
</dbReference>
<dbReference type="SUPFAM" id="SSF53383">
    <property type="entry name" value="PLP-dependent transferases"/>
    <property type="match status" value="1"/>
</dbReference>
<dbReference type="Gene3D" id="3.40.640.10">
    <property type="entry name" value="Type I PLP-dependent aspartate aminotransferase-like (Major domain)"/>
    <property type="match status" value="1"/>
</dbReference>
<dbReference type="InterPro" id="IPR015421">
    <property type="entry name" value="PyrdxlP-dep_Trfase_major"/>
</dbReference>
<evidence type="ECO:0000313" key="3">
    <source>
        <dbReference type="WBParaSite" id="SSLN_0000370001-mRNA-1"/>
    </source>
</evidence>
<dbReference type="PANTHER" id="PTHR43686">
    <property type="entry name" value="SULFURTRANSFERASE-RELATED"/>
    <property type="match status" value="1"/>
</dbReference>
<keyword evidence="1" id="KW-0472">Membrane</keyword>
<keyword evidence="1" id="KW-1133">Transmembrane helix</keyword>
<sequence length="524" mass="58118">LLIYLQGLPIFKMNARPTSSSGSKGISSYRGRKLLNFIHANLLNADSVIYGPFGDRKVIYCDFTASGLSLKCFEEFILNEVLTDYANVHSVLSGTASQTTDLRNDAKVIIKNAVNAQSSDAIIFVGSGTTYAIHKLIHNLNLTEPPIVLNGPFEHHSNSLPWTHLAHKVIRLKTTIDGDVSIPYLEEMLRVIIFSIIFIILVLVCLSAASNVTGILVDTVKISSLVHRYGGIIFWDYATAAPYDAYKDAVFFSVHKFVGGPQTPGILVAKKSLFEAGQLFPHTSGGGTVEFVRRQKTTYLKDVEGREEGGTPAIVESIRAGMVIQLQQAIGMDIIAQREEQLVINCPNLIVLGGSKVKRLAIFSFLVRHTQSCLFIHHDFVCALLNDLFGIQSRSGCACAGPYALDLLGINENLATSYEEALITQPGFTRINLPFFYPDEEVEFILDAIVFIATYGWYFLPFYEYNPLTGFWHYASDHRTVTAKHLHNISYERGVMRYKKAAIESNGEAPKSLKVGHYFSLMSP</sequence>
<accession>A0A183SH95</accession>
<evidence type="ECO:0000259" key="2">
    <source>
        <dbReference type="Pfam" id="PF00266"/>
    </source>
</evidence>
<dbReference type="InterPro" id="IPR015424">
    <property type="entry name" value="PyrdxlP-dep_Trfase"/>
</dbReference>
<evidence type="ECO:0000256" key="1">
    <source>
        <dbReference type="SAM" id="Phobius"/>
    </source>
</evidence>
<dbReference type="InterPro" id="IPR015422">
    <property type="entry name" value="PyrdxlP-dep_Trfase_small"/>
</dbReference>
<reference evidence="3" key="1">
    <citation type="submission" date="2016-06" db="UniProtKB">
        <authorList>
            <consortium name="WormBaseParasite"/>
        </authorList>
    </citation>
    <scope>IDENTIFICATION</scope>
</reference>